<evidence type="ECO:0000313" key="2">
    <source>
        <dbReference type="Proteomes" id="UP000663629"/>
    </source>
</evidence>
<organism evidence="1 2">
    <name type="scientific">Paracoccus methylovorus</name>
    <dbReference type="NCBI Taxonomy" id="2812658"/>
    <lineage>
        <taxon>Bacteria</taxon>
        <taxon>Pseudomonadati</taxon>
        <taxon>Pseudomonadota</taxon>
        <taxon>Alphaproteobacteria</taxon>
        <taxon>Rhodobacterales</taxon>
        <taxon>Paracoccaceae</taxon>
        <taxon>Paracoccus</taxon>
    </lineage>
</organism>
<dbReference type="InterPro" id="IPR012863">
    <property type="entry name" value="DUF1636"/>
</dbReference>
<keyword evidence="2" id="KW-1185">Reference proteome</keyword>
<dbReference type="InterPro" id="IPR036249">
    <property type="entry name" value="Thioredoxin-like_sf"/>
</dbReference>
<protein>
    <submittedName>
        <fullName evidence="1">DUF1636 domain-containing protein</fullName>
    </submittedName>
</protein>
<dbReference type="Gene3D" id="3.40.30.10">
    <property type="entry name" value="Glutaredoxin"/>
    <property type="match status" value="1"/>
</dbReference>
<reference evidence="1 2" key="1">
    <citation type="submission" date="2021-02" db="EMBL/GenBank/DDBJ databases">
        <title>Paracoccus methylovroum sp.nov., a new methanol and methylamine utilizing methylotrophic denitrifer.</title>
        <authorList>
            <person name="Timsy T."/>
            <person name="Behrendt U."/>
            <person name="Ulrich A."/>
            <person name="Spanner T."/>
            <person name="Foesel B.U."/>
            <person name="Horn M.A."/>
            <person name="Kolb S."/>
        </authorList>
    </citation>
    <scope>NUCLEOTIDE SEQUENCE [LARGE SCALE GENOMIC DNA]</scope>
    <source>
        <strain evidence="1 2">H4-D09</strain>
    </source>
</reference>
<proteinExistence type="predicted"/>
<dbReference type="CDD" id="cd02980">
    <property type="entry name" value="TRX_Fd_family"/>
    <property type="match status" value="1"/>
</dbReference>
<evidence type="ECO:0000313" key="1">
    <source>
        <dbReference type="EMBL" id="QRZ13330.1"/>
    </source>
</evidence>
<name>A0ABX7JGF5_9RHOB</name>
<dbReference type="Proteomes" id="UP000663629">
    <property type="component" value="Chromosome 1"/>
</dbReference>
<gene>
    <name evidence="1" type="ORF">JWJ88_01315</name>
</gene>
<accession>A0ABX7JGF5</accession>
<dbReference type="SUPFAM" id="SSF52833">
    <property type="entry name" value="Thioredoxin-like"/>
    <property type="match status" value="1"/>
</dbReference>
<dbReference type="EMBL" id="CP070368">
    <property type="protein sequence ID" value="QRZ13330.1"/>
    <property type="molecule type" value="Genomic_DNA"/>
</dbReference>
<dbReference type="Pfam" id="PF07845">
    <property type="entry name" value="DUF1636"/>
    <property type="match status" value="1"/>
</dbReference>
<dbReference type="RefSeq" id="WP_205294324.1">
    <property type="nucleotide sequence ID" value="NZ_CP070368.1"/>
</dbReference>
<sequence>MIVTLHVCITCRASHPVLDGEPVPGARLHDALTAQETPEGVRIVPVECLSACTNGAAIALSAPGRWTYVYGHMTAEDAPQILAGAAAYAGTTDGIVSWRERVTIFRKRSLARIPPIG</sequence>